<evidence type="ECO:0000256" key="2">
    <source>
        <dbReference type="ARBA" id="ARBA00022483"/>
    </source>
</evidence>
<name>A0A9Q1QFC4_9CARY</name>
<dbReference type="EMBL" id="JAKOGI010000252">
    <property type="protein sequence ID" value="KAJ8438480.1"/>
    <property type="molecule type" value="Genomic_DNA"/>
</dbReference>
<dbReference type="GO" id="GO:0090522">
    <property type="term" value="P:vesicle tethering involved in exocytosis"/>
    <property type="evidence" value="ECO:0007669"/>
    <property type="project" value="UniProtKB-UniRule"/>
</dbReference>
<accession>A0A9Q1QFC4</accession>
<feature type="domain" description="Exocyst complex component Sec8 N-terminal" evidence="4">
    <location>
        <begin position="15"/>
        <end position="151"/>
    </location>
</feature>
<evidence type="ECO:0000256" key="3">
    <source>
        <dbReference type="RuleBase" id="RU367079"/>
    </source>
</evidence>
<dbReference type="PANTHER" id="PTHR14146:SF0">
    <property type="entry name" value="EXOCYST COMPLEX COMPONENT 4"/>
    <property type="match status" value="1"/>
</dbReference>
<dbReference type="OrthoDB" id="272977at2759"/>
<dbReference type="InterPro" id="IPR007191">
    <property type="entry name" value="Sec8_exocyst_N"/>
</dbReference>
<evidence type="ECO:0000313" key="6">
    <source>
        <dbReference type="Proteomes" id="UP001153076"/>
    </source>
</evidence>
<dbReference type="GO" id="GO:0006904">
    <property type="term" value="P:vesicle docking involved in exocytosis"/>
    <property type="evidence" value="ECO:0007669"/>
    <property type="project" value="InterPro"/>
</dbReference>
<proteinExistence type="inferred from homology"/>
<keyword evidence="2 3" id="KW-0268">Exocytosis</keyword>
<evidence type="ECO:0000256" key="1">
    <source>
        <dbReference type="ARBA" id="ARBA00022448"/>
    </source>
</evidence>
<evidence type="ECO:0000313" key="5">
    <source>
        <dbReference type="EMBL" id="KAJ8438480.1"/>
    </source>
</evidence>
<keyword evidence="3" id="KW-0653">Protein transport</keyword>
<dbReference type="Pfam" id="PF04048">
    <property type="entry name" value="Sec8_N"/>
    <property type="match status" value="1"/>
</dbReference>
<gene>
    <name evidence="5" type="ORF">Cgig2_008967</name>
</gene>
<protein>
    <recommendedName>
        <fullName evidence="3">Exocyst complex component Sec8</fullName>
    </recommendedName>
</protein>
<dbReference type="AlphaFoldDB" id="A0A9Q1QFC4"/>
<comment type="caution">
    <text evidence="5">The sequence shown here is derived from an EMBL/GenBank/DDBJ whole genome shotgun (WGS) entry which is preliminary data.</text>
</comment>
<sequence>MGLFDGLPVPPDKAHLREELSRIDESWAAARFDSLPHVVHILTSKDREGALQALKEQSEIIEEVVDEVVHAYHSGFNRAIQNYSQILKLFSESAESISVLKIDLADAKRRLGARNKQLHQLWYRSVTLRHIISLLDQIEGLSKVPARIEKLIAEKQFYAAVQVHVQSALMLDREGLQTVGYSGQLYCLMSFSFIFVQ</sequence>
<dbReference type="Proteomes" id="UP001153076">
    <property type="component" value="Unassembled WGS sequence"/>
</dbReference>
<dbReference type="GO" id="GO:0015031">
    <property type="term" value="P:protein transport"/>
    <property type="evidence" value="ECO:0007669"/>
    <property type="project" value="UniProtKB-KW"/>
</dbReference>
<dbReference type="GO" id="GO:0000145">
    <property type="term" value="C:exocyst"/>
    <property type="evidence" value="ECO:0007669"/>
    <property type="project" value="UniProtKB-UniRule"/>
</dbReference>
<organism evidence="5 6">
    <name type="scientific">Carnegiea gigantea</name>
    <dbReference type="NCBI Taxonomy" id="171969"/>
    <lineage>
        <taxon>Eukaryota</taxon>
        <taxon>Viridiplantae</taxon>
        <taxon>Streptophyta</taxon>
        <taxon>Embryophyta</taxon>
        <taxon>Tracheophyta</taxon>
        <taxon>Spermatophyta</taxon>
        <taxon>Magnoliopsida</taxon>
        <taxon>eudicotyledons</taxon>
        <taxon>Gunneridae</taxon>
        <taxon>Pentapetalae</taxon>
        <taxon>Caryophyllales</taxon>
        <taxon>Cactineae</taxon>
        <taxon>Cactaceae</taxon>
        <taxon>Cactoideae</taxon>
        <taxon>Echinocereeae</taxon>
        <taxon>Carnegiea</taxon>
    </lineage>
</organism>
<keyword evidence="6" id="KW-1185">Reference proteome</keyword>
<evidence type="ECO:0000259" key="4">
    <source>
        <dbReference type="Pfam" id="PF04048"/>
    </source>
</evidence>
<dbReference type="InterPro" id="IPR039682">
    <property type="entry name" value="Sec8/EXOC4"/>
</dbReference>
<comment type="similarity">
    <text evidence="3">Belongs to the SEC8 family.</text>
</comment>
<dbReference type="GO" id="GO:0006612">
    <property type="term" value="P:protein targeting to membrane"/>
    <property type="evidence" value="ECO:0007669"/>
    <property type="project" value="UniProtKB-UniRule"/>
</dbReference>
<reference evidence="5" key="1">
    <citation type="submission" date="2022-04" db="EMBL/GenBank/DDBJ databases">
        <title>Carnegiea gigantea Genome sequencing and assembly v2.</title>
        <authorList>
            <person name="Copetti D."/>
            <person name="Sanderson M.J."/>
            <person name="Burquez A."/>
            <person name="Wojciechowski M.F."/>
        </authorList>
    </citation>
    <scope>NUCLEOTIDE SEQUENCE</scope>
    <source>
        <strain evidence="5">SGP5-SGP5p</strain>
        <tissue evidence="5">Aerial part</tissue>
    </source>
</reference>
<dbReference type="PANTHER" id="PTHR14146">
    <property type="entry name" value="EXOCYST COMPLEX COMPONENT 4"/>
    <property type="match status" value="1"/>
</dbReference>
<keyword evidence="1 3" id="KW-0813">Transport</keyword>
<comment type="function">
    <text evidence="3">Component of the exocyst complex involved in the docking of exocytic vesicles with fusion sites on the plasma membrane.</text>
</comment>
<dbReference type="GO" id="GO:0006893">
    <property type="term" value="P:Golgi to plasma membrane transport"/>
    <property type="evidence" value="ECO:0007669"/>
    <property type="project" value="TreeGrafter"/>
</dbReference>